<comment type="subcellular location">
    <subcellularLocation>
        <location evidence="1 12">Mitochondrion inner membrane</location>
        <topology evidence="1 12">Multi-pass membrane protein</topology>
    </subcellularLocation>
</comment>
<comment type="function">
    <text evidence="12">Component of the PAM complex, a complex required for the translocation of transit peptide-containing proteins from the inner membrane into the mitochondrial matrix in an ATP-dependent manner.</text>
</comment>
<evidence type="ECO:0000256" key="4">
    <source>
        <dbReference type="ARBA" id="ARBA00022692"/>
    </source>
</evidence>
<proteinExistence type="inferred from homology"/>
<dbReference type="AlphaFoldDB" id="A0A1R1XAZ5"/>
<gene>
    <name evidence="14" type="ORF">AYI70_g9484</name>
</gene>
<name>A0A1R1XAZ5_9FUNG</name>
<sequence>MESIDAALRKSADAQQQQQSQSKGTSADDGVLDVNSSNYMTYDTFFSLRNRRKWSERLTAIPFIFVGMVSGATYLSTIPLGEIPDFGTGIDPMFTISACVLVCGALGFTAGGIFGRTLWKLMNRRELTRMDIKEKVYFEHIQNNRSDPRLSSYRNPLPDYYGERVTSVKGYRTWLKKQRIHESKGLSKADLD</sequence>
<comment type="caution">
    <text evidence="14">The sequence shown here is derived from an EMBL/GenBank/DDBJ whole genome shotgun (WGS) entry which is preliminary data.</text>
</comment>
<dbReference type="GO" id="GO:0030150">
    <property type="term" value="P:protein import into mitochondrial matrix"/>
    <property type="evidence" value="ECO:0007669"/>
    <property type="project" value="UniProtKB-UniRule"/>
</dbReference>
<keyword evidence="7" id="KW-0809">Transit peptide</keyword>
<evidence type="ECO:0000256" key="9">
    <source>
        <dbReference type="ARBA" id="ARBA00023010"/>
    </source>
</evidence>
<evidence type="ECO:0000256" key="11">
    <source>
        <dbReference type="ARBA" id="ARBA00023136"/>
    </source>
</evidence>
<dbReference type="Pfam" id="PF08566">
    <property type="entry name" value="Pam17"/>
    <property type="match status" value="1"/>
</dbReference>
<dbReference type="GO" id="GO:0001405">
    <property type="term" value="C:PAM complex, Tim23 associated import motor"/>
    <property type="evidence" value="ECO:0007669"/>
    <property type="project" value="UniProtKB-UniRule"/>
</dbReference>
<comment type="subunit">
    <text evidence="12">Component of the PAM complex.</text>
</comment>
<reference evidence="14 15" key="1">
    <citation type="submission" date="2017-01" db="EMBL/GenBank/DDBJ databases">
        <authorList>
            <person name="Mah S.A."/>
            <person name="Swanson W.J."/>
            <person name="Moy G.W."/>
            <person name="Vacquier V.D."/>
        </authorList>
    </citation>
    <scope>NUCLEOTIDE SEQUENCE [LARGE SCALE GENOMIC DNA]</scope>
    <source>
        <strain evidence="14 15">GSMNP</strain>
    </source>
</reference>
<keyword evidence="5 12" id="KW-0999">Mitochondrion inner membrane</keyword>
<evidence type="ECO:0000256" key="1">
    <source>
        <dbReference type="ARBA" id="ARBA00004448"/>
    </source>
</evidence>
<keyword evidence="11 12" id="KW-0472">Membrane</keyword>
<evidence type="ECO:0000256" key="3">
    <source>
        <dbReference type="ARBA" id="ARBA00022448"/>
    </source>
</evidence>
<organism evidence="14 15">
    <name type="scientific">Smittium culicis</name>
    <dbReference type="NCBI Taxonomy" id="133412"/>
    <lineage>
        <taxon>Eukaryota</taxon>
        <taxon>Fungi</taxon>
        <taxon>Fungi incertae sedis</taxon>
        <taxon>Zoopagomycota</taxon>
        <taxon>Kickxellomycotina</taxon>
        <taxon>Harpellomycetes</taxon>
        <taxon>Harpellales</taxon>
        <taxon>Legeriomycetaceae</taxon>
        <taxon>Smittium</taxon>
    </lineage>
</organism>
<keyword evidence="3 12" id="KW-0813">Transport</keyword>
<protein>
    <recommendedName>
        <fullName evidence="12">Presequence translocated-associated motor subunit PAM17</fullName>
    </recommendedName>
</protein>
<dbReference type="InterPro" id="IPR013875">
    <property type="entry name" value="Pam17"/>
</dbReference>
<accession>A0A1R1XAZ5</accession>
<evidence type="ECO:0000256" key="10">
    <source>
        <dbReference type="ARBA" id="ARBA00023128"/>
    </source>
</evidence>
<evidence type="ECO:0000256" key="2">
    <source>
        <dbReference type="ARBA" id="ARBA00006837"/>
    </source>
</evidence>
<keyword evidence="4 12" id="KW-0812">Transmembrane</keyword>
<dbReference type="Proteomes" id="UP000187283">
    <property type="component" value="Unassembled WGS sequence"/>
</dbReference>
<dbReference type="OrthoDB" id="5970083at2759"/>
<evidence type="ECO:0000313" key="14">
    <source>
        <dbReference type="EMBL" id="OMJ11793.1"/>
    </source>
</evidence>
<dbReference type="EMBL" id="LSSN01004284">
    <property type="protein sequence ID" value="OMJ11793.1"/>
    <property type="molecule type" value="Genomic_DNA"/>
</dbReference>
<evidence type="ECO:0000256" key="13">
    <source>
        <dbReference type="SAM" id="MobiDB-lite"/>
    </source>
</evidence>
<evidence type="ECO:0000256" key="6">
    <source>
        <dbReference type="ARBA" id="ARBA00022927"/>
    </source>
</evidence>
<keyword evidence="6 12" id="KW-0653">Protein transport</keyword>
<evidence type="ECO:0000256" key="7">
    <source>
        <dbReference type="ARBA" id="ARBA00022946"/>
    </source>
</evidence>
<dbReference type="PANTHER" id="PTHR28021:SF1">
    <property type="entry name" value="PRESEQUENCE TRANSLOCATED-ASSOCIATED MOTOR SUBUNIT PAM17, MITOCHONDRIAL"/>
    <property type="match status" value="1"/>
</dbReference>
<keyword evidence="10 12" id="KW-0496">Mitochondrion</keyword>
<evidence type="ECO:0000256" key="8">
    <source>
        <dbReference type="ARBA" id="ARBA00022989"/>
    </source>
</evidence>
<evidence type="ECO:0000256" key="5">
    <source>
        <dbReference type="ARBA" id="ARBA00022792"/>
    </source>
</evidence>
<dbReference type="PANTHER" id="PTHR28021">
    <property type="entry name" value="PRESEQUENCE TRANSLOCATED-ASSOCIATED MOTOR SUBUNIT PAM17, MITOCHONDRIAL"/>
    <property type="match status" value="1"/>
</dbReference>
<evidence type="ECO:0000313" key="15">
    <source>
        <dbReference type="Proteomes" id="UP000187283"/>
    </source>
</evidence>
<keyword evidence="9 12" id="KW-0811">Translocation</keyword>
<keyword evidence="8 12" id="KW-1133">Transmembrane helix</keyword>
<evidence type="ECO:0000256" key="12">
    <source>
        <dbReference type="RuleBase" id="RU367146"/>
    </source>
</evidence>
<comment type="similarity">
    <text evidence="2 12">Belongs to the PAM17 family.</text>
</comment>
<feature type="region of interest" description="Disordered" evidence="13">
    <location>
        <begin position="1"/>
        <end position="29"/>
    </location>
</feature>
<feature type="transmembrane region" description="Helical" evidence="12">
    <location>
        <begin position="58"/>
        <end position="81"/>
    </location>
</feature>
<dbReference type="STRING" id="133412.A0A1R1XAZ5"/>
<feature type="transmembrane region" description="Helical" evidence="12">
    <location>
        <begin position="93"/>
        <end position="115"/>
    </location>
</feature>
<keyword evidence="15" id="KW-1185">Reference proteome</keyword>